<gene>
    <name evidence="4" type="ORF">GCM10009863_04040</name>
</gene>
<dbReference type="InterPro" id="IPR050109">
    <property type="entry name" value="HTH-type_TetR-like_transc_reg"/>
</dbReference>
<dbReference type="RefSeq" id="WP_344561475.1">
    <property type="nucleotide sequence ID" value="NZ_BAAARJ010000001.1"/>
</dbReference>
<feature type="DNA-binding region" description="H-T-H motif" evidence="2">
    <location>
        <begin position="43"/>
        <end position="62"/>
    </location>
</feature>
<dbReference type="InterPro" id="IPR009057">
    <property type="entry name" value="Homeodomain-like_sf"/>
</dbReference>
<dbReference type="InterPro" id="IPR036271">
    <property type="entry name" value="Tet_transcr_reg_TetR-rel_C_sf"/>
</dbReference>
<dbReference type="PANTHER" id="PTHR30055">
    <property type="entry name" value="HTH-TYPE TRANSCRIPTIONAL REGULATOR RUTR"/>
    <property type="match status" value="1"/>
</dbReference>
<reference evidence="4 5" key="1">
    <citation type="journal article" date="2019" name="Int. J. Syst. Evol. Microbiol.">
        <title>The Global Catalogue of Microorganisms (GCM) 10K type strain sequencing project: providing services to taxonomists for standard genome sequencing and annotation.</title>
        <authorList>
            <consortium name="The Broad Institute Genomics Platform"/>
            <consortium name="The Broad Institute Genome Sequencing Center for Infectious Disease"/>
            <person name="Wu L."/>
            <person name="Ma J."/>
        </authorList>
    </citation>
    <scope>NUCLEOTIDE SEQUENCE [LARGE SCALE GENOMIC DNA]</scope>
    <source>
        <strain evidence="4 5">JCM 16373</strain>
    </source>
</reference>
<dbReference type="PRINTS" id="PR00455">
    <property type="entry name" value="HTHTETR"/>
</dbReference>
<dbReference type="SUPFAM" id="SSF46689">
    <property type="entry name" value="Homeodomain-like"/>
    <property type="match status" value="1"/>
</dbReference>
<dbReference type="Pfam" id="PF00440">
    <property type="entry name" value="TetR_N"/>
    <property type="match status" value="1"/>
</dbReference>
<evidence type="ECO:0000256" key="2">
    <source>
        <dbReference type="PROSITE-ProRule" id="PRU00335"/>
    </source>
</evidence>
<evidence type="ECO:0000256" key="1">
    <source>
        <dbReference type="ARBA" id="ARBA00023125"/>
    </source>
</evidence>
<sequence length="215" mass="24212">MTSGHRGLQPRKQPRQARAELTRQRILTAAAHVFAEHGYAAGTTNRIAERARISIGSLYQYYPNKDAILVELVIRHLDEGASAVARSQDGELPDSLEEIIRMFVRAAIDNHLDDPQLLRVMAEHAPLVPELLQRISRHEQERVAYTRELLERRPEVKVGDTETAARLVVSTIELLAHKLIAAPDSIDLHRFENELVAMLTRYLTHGAEPSDNAQP</sequence>
<protein>
    <submittedName>
        <fullName evidence="4">TetR/AcrR family transcriptional regulator</fullName>
    </submittedName>
</protein>
<proteinExistence type="predicted"/>
<organism evidence="4 5">
    <name type="scientific">Streptomyces axinellae</name>
    <dbReference type="NCBI Taxonomy" id="552788"/>
    <lineage>
        <taxon>Bacteria</taxon>
        <taxon>Bacillati</taxon>
        <taxon>Actinomycetota</taxon>
        <taxon>Actinomycetes</taxon>
        <taxon>Kitasatosporales</taxon>
        <taxon>Streptomycetaceae</taxon>
        <taxon>Streptomyces</taxon>
    </lineage>
</organism>
<evidence type="ECO:0000313" key="4">
    <source>
        <dbReference type="EMBL" id="GAA2594082.1"/>
    </source>
</evidence>
<name>A0ABN3PMU1_9ACTN</name>
<dbReference type="Pfam" id="PF17918">
    <property type="entry name" value="TetR_C_15"/>
    <property type="match status" value="1"/>
</dbReference>
<dbReference type="SUPFAM" id="SSF48498">
    <property type="entry name" value="Tetracyclin repressor-like, C-terminal domain"/>
    <property type="match status" value="1"/>
</dbReference>
<dbReference type="InterPro" id="IPR041669">
    <property type="entry name" value="TetR_C_15"/>
</dbReference>
<dbReference type="PANTHER" id="PTHR30055:SF226">
    <property type="entry name" value="HTH-TYPE TRANSCRIPTIONAL REGULATOR PKSA"/>
    <property type="match status" value="1"/>
</dbReference>
<keyword evidence="5" id="KW-1185">Reference proteome</keyword>
<comment type="caution">
    <text evidence="4">The sequence shown here is derived from an EMBL/GenBank/DDBJ whole genome shotgun (WGS) entry which is preliminary data.</text>
</comment>
<dbReference type="Gene3D" id="1.10.357.10">
    <property type="entry name" value="Tetracycline Repressor, domain 2"/>
    <property type="match status" value="1"/>
</dbReference>
<evidence type="ECO:0000259" key="3">
    <source>
        <dbReference type="PROSITE" id="PS50977"/>
    </source>
</evidence>
<dbReference type="InterPro" id="IPR001647">
    <property type="entry name" value="HTH_TetR"/>
</dbReference>
<dbReference type="Proteomes" id="UP001501447">
    <property type="component" value="Unassembled WGS sequence"/>
</dbReference>
<dbReference type="EMBL" id="BAAARJ010000001">
    <property type="protein sequence ID" value="GAA2594082.1"/>
    <property type="molecule type" value="Genomic_DNA"/>
</dbReference>
<evidence type="ECO:0000313" key="5">
    <source>
        <dbReference type="Proteomes" id="UP001501447"/>
    </source>
</evidence>
<dbReference type="PROSITE" id="PS50977">
    <property type="entry name" value="HTH_TETR_2"/>
    <property type="match status" value="1"/>
</dbReference>
<keyword evidence="1 2" id="KW-0238">DNA-binding</keyword>
<feature type="domain" description="HTH tetR-type" evidence="3">
    <location>
        <begin position="20"/>
        <end position="80"/>
    </location>
</feature>
<accession>A0ABN3PMU1</accession>